<evidence type="ECO:0000313" key="1">
    <source>
        <dbReference type="EMBL" id="JAE22901.1"/>
    </source>
</evidence>
<dbReference type="EMBL" id="GBRH01174995">
    <property type="protein sequence ID" value="JAE22901.1"/>
    <property type="molecule type" value="Transcribed_RNA"/>
</dbReference>
<sequence length="20" mass="2216">MQRTLHSIQTCSVSYVAAGY</sequence>
<organism evidence="1">
    <name type="scientific">Arundo donax</name>
    <name type="common">Giant reed</name>
    <name type="synonym">Donax arundinaceus</name>
    <dbReference type="NCBI Taxonomy" id="35708"/>
    <lineage>
        <taxon>Eukaryota</taxon>
        <taxon>Viridiplantae</taxon>
        <taxon>Streptophyta</taxon>
        <taxon>Embryophyta</taxon>
        <taxon>Tracheophyta</taxon>
        <taxon>Spermatophyta</taxon>
        <taxon>Magnoliopsida</taxon>
        <taxon>Liliopsida</taxon>
        <taxon>Poales</taxon>
        <taxon>Poaceae</taxon>
        <taxon>PACMAD clade</taxon>
        <taxon>Arundinoideae</taxon>
        <taxon>Arundineae</taxon>
        <taxon>Arundo</taxon>
    </lineage>
</organism>
<reference evidence="1" key="2">
    <citation type="journal article" date="2015" name="Data Brief">
        <title>Shoot transcriptome of the giant reed, Arundo donax.</title>
        <authorList>
            <person name="Barrero R.A."/>
            <person name="Guerrero F.D."/>
            <person name="Moolhuijzen P."/>
            <person name="Goolsby J.A."/>
            <person name="Tidwell J."/>
            <person name="Bellgard S.E."/>
            <person name="Bellgard M.I."/>
        </authorList>
    </citation>
    <scope>NUCLEOTIDE SEQUENCE</scope>
    <source>
        <tissue evidence="1">Shoot tissue taken approximately 20 cm above the soil surface</tissue>
    </source>
</reference>
<name>A0A0A9GK32_ARUDO</name>
<proteinExistence type="predicted"/>
<dbReference type="AlphaFoldDB" id="A0A0A9GK32"/>
<accession>A0A0A9GK32</accession>
<protein>
    <submittedName>
        <fullName evidence="1">Uncharacterized protein</fullName>
    </submittedName>
</protein>
<reference evidence="1" key="1">
    <citation type="submission" date="2014-09" db="EMBL/GenBank/DDBJ databases">
        <authorList>
            <person name="Magalhaes I.L.F."/>
            <person name="Oliveira U."/>
            <person name="Santos F.R."/>
            <person name="Vidigal T.H.D.A."/>
            <person name="Brescovit A.D."/>
            <person name="Santos A.J."/>
        </authorList>
    </citation>
    <scope>NUCLEOTIDE SEQUENCE</scope>
    <source>
        <tissue evidence="1">Shoot tissue taken approximately 20 cm above the soil surface</tissue>
    </source>
</reference>